<organism evidence="14">
    <name type="scientific">Hydra vulgaris</name>
    <name type="common">Hydra</name>
    <name type="synonym">Hydra attenuata</name>
    <dbReference type="NCBI Taxonomy" id="6087"/>
    <lineage>
        <taxon>Eukaryota</taxon>
        <taxon>Metazoa</taxon>
        <taxon>Cnidaria</taxon>
        <taxon>Hydrozoa</taxon>
        <taxon>Hydroidolina</taxon>
        <taxon>Anthoathecata</taxon>
        <taxon>Aplanulata</taxon>
        <taxon>Hydridae</taxon>
        <taxon>Hydra</taxon>
    </lineage>
</organism>
<dbReference type="PANTHER" id="PTHR43206">
    <property type="entry name" value="AMINOTRANSFERASE"/>
    <property type="match status" value="1"/>
</dbReference>
<dbReference type="Gene3D" id="3.40.640.10">
    <property type="entry name" value="Type I PLP-dependent aspartate aminotransferase-like (Major domain)"/>
    <property type="match status" value="1"/>
</dbReference>
<dbReference type="EMBL" id="HAAD01004236">
    <property type="protein sequence ID" value="CDG70468.1"/>
    <property type="molecule type" value="mRNA"/>
</dbReference>
<evidence type="ECO:0000256" key="9">
    <source>
        <dbReference type="ARBA" id="ARBA00030204"/>
    </source>
</evidence>
<comment type="cofactor">
    <cofactor evidence="1">
        <name>pyridoxal 5'-phosphate</name>
        <dbReference type="ChEBI" id="CHEBI:597326"/>
    </cofactor>
</comment>
<dbReference type="InterPro" id="IPR049704">
    <property type="entry name" value="Aminotrans_3_PPA_site"/>
</dbReference>
<reference evidence="14" key="1">
    <citation type="journal article" date="2013" name="Genome Biol. Evol.">
        <title>Punctuated emergences of genetic and phenotypic innovations in eumetazoan, bilaterian, euteleostome, and hominidae ancestors.</title>
        <authorList>
            <person name="Wenger Y."/>
            <person name="Galliot B."/>
        </authorList>
    </citation>
    <scope>NUCLEOTIDE SEQUENCE</scope>
    <source>
        <tissue evidence="14">Whole animals</tissue>
    </source>
</reference>
<keyword evidence="7 13" id="KW-0663">Pyridoxal phosphate</keyword>
<dbReference type="Gene3D" id="3.90.1150.10">
    <property type="entry name" value="Aspartate Aminotransferase, domain 1"/>
    <property type="match status" value="1"/>
</dbReference>
<dbReference type="PIRSF" id="PIRSF000521">
    <property type="entry name" value="Transaminase_4ab_Lys_Orn"/>
    <property type="match status" value="1"/>
</dbReference>
<gene>
    <name evidence="14" type="primary">ABAT</name>
</gene>
<dbReference type="FunFam" id="3.40.640.10:FF:000073">
    <property type="entry name" value="Probable 4-aminobutyrate aminotransferase"/>
    <property type="match status" value="1"/>
</dbReference>
<dbReference type="NCBIfam" id="TIGR00699">
    <property type="entry name" value="GABAtrns_euk"/>
    <property type="match status" value="1"/>
</dbReference>
<dbReference type="EC" id="2.6.1.22" evidence="3"/>
<evidence type="ECO:0000256" key="12">
    <source>
        <dbReference type="ARBA" id="ARBA00048021"/>
    </source>
</evidence>
<dbReference type="GO" id="GO:0047298">
    <property type="term" value="F:(S)-3-amino-2-methylpropionate transaminase activity"/>
    <property type="evidence" value="ECO:0007669"/>
    <property type="project" value="UniProtKB-EC"/>
</dbReference>
<keyword evidence="6 14" id="KW-0808">Transferase</keyword>
<evidence type="ECO:0000256" key="10">
    <source>
        <dbReference type="ARBA" id="ARBA00030857"/>
    </source>
</evidence>
<dbReference type="GO" id="GO:0009450">
    <property type="term" value="P:gamma-aminobutyric acid catabolic process"/>
    <property type="evidence" value="ECO:0007669"/>
    <property type="project" value="TreeGrafter"/>
</dbReference>
<comment type="similarity">
    <text evidence="2 13">Belongs to the class-III pyridoxal-phosphate-dependent aminotransferase family.</text>
</comment>
<dbReference type="GO" id="GO:0005739">
    <property type="term" value="C:mitochondrion"/>
    <property type="evidence" value="ECO:0007669"/>
    <property type="project" value="TreeGrafter"/>
</dbReference>
<evidence type="ECO:0000256" key="3">
    <source>
        <dbReference type="ARBA" id="ARBA00012876"/>
    </source>
</evidence>
<dbReference type="InterPro" id="IPR015421">
    <property type="entry name" value="PyrdxlP-dep_Trfase_major"/>
</dbReference>
<evidence type="ECO:0000313" key="14">
    <source>
        <dbReference type="EMBL" id="CDG70468.1"/>
    </source>
</evidence>
<sequence length="503" mass="56308">MEKIITVGRCMFARSVKPKYLYSIQKLQLSSRSNSLDDGEFTHPIIKTSIPGPISIMKCKEMDFIGQSAAMQFFVDYEKSKGNYIADVDGNVLLDVYQQIASLPLGYNHPALLEAMSSPLIKTMMVNRPSLGNLPPSDLYSSLTDTLLKIKPKGLDYVQTMMCGSCSVENALKAAAIKYRNDQRGTDMPSENELLTSMTQELPGTPDLVFLSFSLGFHGRTFGALSVTHSKPIHKVDIPGFKWPITDFPDLKYPLEDYDKENKEEEARCLEMMRKTIQEWNSKGKFVAGVIVEPIQSEGGDNHASPDFFRQVQKIASEANAAFIVDEVQTGCCSTGKFWAHEHWDLPEAPDMVTFAKKLLVGGYYFKRSFLPKQSFRICNTWMGDQARIILLKTVLDVIEKDKLLDKVQRSGDVLLSGLKKLELKYPNSIQDCRGQGTFISLSCSTPAKRDALSVAARSLGLQNGSNGLRSIRFRPCLLYDESHAEVTLELFEEAILQVTKMI</sequence>
<evidence type="ECO:0000256" key="6">
    <source>
        <dbReference type="ARBA" id="ARBA00022679"/>
    </source>
</evidence>
<dbReference type="CDD" id="cd00610">
    <property type="entry name" value="OAT_like"/>
    <property type="match status" value="1"/>
</dbReference>
<evidence type="ECO:0000256" key="4">
    <source>
        <dbReference type="ARBA" id="ARBA00012912"/>
    </source>
</evidence>
<evidence type="ECO:0000256" key="1">
    <source>
        <dbReference type="ARBA" id="ARBA00001933"/>
    </source>
</evidence>
<comment type="catalytic activity">
    <reaction evidence="12">
        <text>4-aminobutanoate + 2-oxoglutarate = succinate semialdehyde + L-glutamate</text>
        <dbReference type="Rhea" id="RHEA:23352"/>
        <dbReference type="ChEBI" id="CHEBI:16810"/>
        <dbReference type="ChEBI" id="CHEBI:29985"/>
        <dbReference type="ChEBI" id="CHEBI:57706"/>
        <dbReference type="ChEBI" id="CHEBI:59888"/>
        <dbReference type="EC" id="2.6.1.19"/>
    </reaction>
</comment>
<dbReference type="SUPFAM" id="SSF53383">
    <property type="entry name" value="PLP-dependent transferases"/>
    <property type="match status" value="1"/>
</dbReference>
<name>T2MDX1_HYDVU</name>
<dbReference type="Pfam" id="PF00202">
    <property type="entry name" value="Aminotran_3"/>
    <property type="match status" value="1"/>
</dbReference>
<keyword evidence="5 14" id="KW-0032">Aminotransferase</keyword>
<dbReference type="InterPro" id="IPR005814">
    <property type="entry name" value="Aminotrans_3"/>
</dbReference>
<proteinExistence type="evidence at transcript level"/>
<accession>T2MDX1</accession>
<dbReference type="AlphaFoldDB" id="T2MDX1"/>
<evidence type="ECO:0000256" key="11">
    <source>
        <dbReference type="ARBA" id="ARBA00031787"/>
    </source>
</evidence>
<evidence type="ECO:0000256" key="2">
    <source>
        <dbReference type="ARBA" id="ARBA00008954"/>
    </source>
</evidence>
<dbReference type="PANTHER" id="PTHR43206:SF1">
    <property type="entry name" value="4-AMINOBUTYRATE AMINOTRANSFERASE, MITOCHONDRIAL"/>
    <property type="match status" value="1"/>
</dbReference>
<dbReference type="GO" id="GO:0030170">
    <property type="term" value="F:pyridoxal phosphate binding"/>
    <property type="evidence" value="ECO:0007669"/>
    <property type="project" value="InterPro"/>
</dbReference>
<dbReference type="OrthoDB" id="1732682at2759"/>
<dbReference type="InterPro" id="IPR015422">
    <property type="entry name" value="PyrdxlP-dep_Trfase_small"/>
</dbReference>
<dbReference type="EC" id="2.6.1.19" evidence="4"/>
<dbReference type="GO" id="GO:0034386">
    <property type="term" value="F:4-aminobutyrate:2-oxoglutarate transaminase activity"/>
    <property type="evidence" value="ECO:0007669"/>
    <property type="project" value="UniProtKB-EC"/>
</dbReference>
<evidence type="ECO:0000256" key="13">
    <source>
        <dbReference type="RuleBase" id="RU003560"/>
    </source>
</evidence>
<dbReference type="PROSITE" id="PS00600">
    <property type="entry name" value="AA_TRANSFER_CLASS_3"/>
    <property type="match status" value="1"/>
</dbReference>
<dbReference type="InterPro" id="IPR004631">
    <property type="entry name" value="4NH2But_aminotransferase_euk"/>
</dbReference>
<feature type="non-terminal residue" evidence="14">
    <location>
        <position position="503"/>
    </location>
</feature>
<dbReference type="InterPro" id="IPR015424">
    <property type="entry name" value="PyrdxlP-dep_Trfase"/>
</dbReference>
<protein>
    <recommendedName>
        <fullName evidence="10">(S)-3-amino-2-methylpropionate transaminase</fullName>
        <ecNumber evidence="4">2.6.1.19</ecNumber>
        <ecNumber evidence="3">2.6.1.22</ecNumber>
    </recommendedName>
    <alternativeName>
        <fullName evidence="11">GABA aminotransferase</fullName>
    </alternativeName>
    <alternativeName>
        <fullName evidence="9">Gamma-amino-N-butyrate transaminase</fullName>
    </alternativeName>
    <alternativeName>
        <fullName evidence="8">L-AIBAT</fullName>
    </alternativeName>
</protein>
<evidence type="ECO:0000256" key="8">
    <source>
        <dbReference type="ARBA" id="ARBA00029760"/>
    </source>
</evidence>
<evidence type="ECO:0000256" key="7">
    <source>
        <dbReference type="ARBA" id="ARBA00022898"/>
    </source>
</evidence>
<evidence type="ECO:0000256" key="5">
    <source>
        <dbReference type="ARBA" id="ARBA00022576"/>
    </source>
</evidence>